<evidence type="ECO:0000313" key="3">
    <source>
        <dbReference type="EMBL" id="SHM21329.1"/>
    </source>
</evidence>
<name>A0A1M7GZM0_9HYPH</name>
<gene>
    <name evidence="3" type="ORF">SAMN05444272_2057</name>
</gene>
<dbReference type="Proteomes" id="UP000186002">
    <property type="component" value="Unassembled WGS sequence"/>
</dbReference>
<dbReference type="Pfam" id="PF04012">
    <property type="entry name" value="PspA_IM30"/>
    <property type="match status" value="1"/>
</dbReference>
<dbReference type="RefSeq" id="WP_073012607.1">
    <property type="nucleotide sequence ID" value="NZ_FRBW01000002.1"/>
</dbReference>
<dbReference type="AlphaFoldDB" id="A0A1M7GZM0"/>
<reference evidence="3 4" key="1">
    <citation type="submission" date="2016-11" db="EMBL/GenBank/DDBJ databases">
        <authorList>
            <person name="Jaros S."/>
            <person name="Januszkiewicz K."/>
            <person name="Wedrychowicz H."/>
        </authorList>
    </citation>
    <scope>NUCLEOTIDE SEQUENCE [LARGE SCALE GENOMIC DNA]</scope>
    <source>
        <strain evidence="3 4">DSM 22153</strain>
    </source>
</reference>
<proteinExistence type="inferred from homology"/>
<dbReference type="EMBL" id="FRBW01000002">
    <property type="protein sequence ID" value="SHM21329.1"/>
    <property type="molecule type" value="Genomic_DNA"/>
</dbReference>
<evidence type="ECO:0000256" key="1">
    <source>
        <dbReference type="ARBA" id="ARBA00043985"/>
    </source>
</evidence>
<keyword evidence="2" id="KW-0175">Coiled coil</keyword>
<feature type="coiled-coil region" evidence="2">
    <location>
        <begin position="58"/>
        <end position="85"/>
    </location>
</feature>
<comment type="similarity">
    <text evidence="1">Belongs to the PspA/Vipp/IM30 family.</text>
</comment>
<evidence type="ECO:0000313" key="4">
    <source>
        <dbReference type="Proteomes" id="UP000186002"/>
    </source>
</evidence>
<protein>
    <submittedName>
        <fullName evidence="3">Phage shock protein A (PspA) family protein</fullName>
    </submittedName>
</protein>
<keyword evidence="4" id="KW-1185">Reference proteome</keyword>
<dbReference type="STRING" id="735517.SAMN05444272_2057"/>
<organism evidence="3 4">
    <name type="scientific">Roseibium suaedae</name>
    <dbReference type="NCBI Taxonomy" id="735517"/>
    <lineage>
        <taxon>Bacteria</taxon>
        <taxon>Pseudomonadati</taxon>
        <taxon>Pseudomonadota</taxon>
        <taxon>Alphaproteobacteria</taxon>
        <taxon>Hyphomicrobiales</taxon>
        <taxon>Stappiaceae</taxon>
        <taxon>Roseibium</taxon>
    </lineage>
</organism>
<dbReference type="InterPro" id="IPR007157">
    <property type="entry name" value="PspA_VIPP1"/>
</dbReference>
<accession>A0A1M7GZM0</accession>
<sequence length="225" mass="24661">MAENISGRVSRLISGTAHSLVTAVENMAPEMVMEEAIREVDRAIDDVRAELGKVLSKAHMANTRLADENRKHDELSEKIRIALAEGREDLAETAVARLLDIEAQVPLLESTIAETREAQAEFEGFIKALQGRKREMNEDLQEFRAQKASQSIAGKDEAAASPNGLSASVERAEDAFNRAMTQAGGIANQSTFQSQKADAAKLAELDELARNNRIKERLAAFQTKD</sequence>
<evidence type="ECO:0000256" key="2">
    <source>
        <dbReference type="SAM" id="Coils"/>
    </source>
</evidence>